<feature type="transmembrane region" description="Helical" evidence="1">
    <location>
        <begin position="97"/>
        <end position="114"/>
    </location>
</feature>
<evidence type="ECO:0000256" key="1">
    <source>
        <dbReference type="SAM" id="Phobius"/>
    </source>
</evidence>
<dbReference type="AlphaFoldDB" id="A0A0B1TDS9"/>
<keyword evidence="1" id="KW-0472">Membrane</keyword>
<dbReference type="InterPro" id="IPR043968">
    <property type="entry name" value="SGNH"/>
</dbReference>
<feature type="transmembrane region" description="Helical" evidence="1">
    <location>
        <begin position="7"/>
        <end position="25"/>
    </location>
</feature>
<feature type="transmembrane region" description="Helical" evidence="1">
    <location>
        <begin position="76"/>
        <end position="92"/>
    </location>
</feature>
<feature type="domain" description="SGNH" evidence="2">
    <location>
        <begin position="180"/>
        <end position="417"/>
    </location>
</feature>
<accession>A0A0B1TDS9</accession>
<feature type="transmembrane region" description="Helical" evidence="1">
    <location>
        <begin position="126"/>
        <end position="148"/>
    </location>
</feature>
<keyword evidence="1" id="KW-1133">Transmembrane helix</keyword>
<gene>
    <name evidence="3" type="ORF">OESDEN_06563</name>
</gene>
<proteinExistence type="predicted"/>
<keyword evidence="4" id="KW-1185">Reference proteome</keyword>
<dbReference type="InterPro" id="IPR050879">
    <property type="entry name" value="Acyltransferase_3"/>
</dbReference>
<dbReference type="EMBL" id="KN550726">
    <property type="protein sequence ID" value="KHJ93525.1"/>
    <property type="molecule type" value="Genomic_DNA"/>
</dbReference>
<evidence type="ECO:0000313" key="4">
    <source>
        <dbReference type="Proteomes" id="UP000053660"/>
    </source>
</evidence>
<dbReference type="OrthoDB" id="5825384at2759"/>
<evidence type="ECO:0000259" key="2">
    <source>
        <dbReference type="Pfam" id="PF19040"/>
    </source>
</evidence>
<keyword evidence="1" id="KW-0812">Transmembrane</keyword>
<organism evidence="3 4">
    <name type="scientific">Oesophagostomum dentatum</name>
    <name type="common">Nodular worm</name>
    <dbReference type="NCBI Taxonomy" id="61180"/>
    <lineage>
        <taxon>Eukaryota</taxon>
        <taxon>Metazoa</taxon>
        <taxon>Ecdysozoa</taxon>
        <taxon>Nematoda</taxon>
        <taxon>Chromadorea</taxon>
        <taxon>Rhabditida</taxon>
        <taxon>Rhabditina</taxon>
        <taxon>Rhabditomorpha</taxon>
        <taxon>Strongyloidea</taxon>
        <taxon>Strongylidae</taxon>
        <taxon>Oesophagostomum</taxon>
    </lineage>
</organism>
<dbReference type="GO" id="GO:0016020">
    <property type="term" value="C:membrane"/>
    <property type="evidence" value="ECO:0007669"/>
    <property type="project" value="TreeGrafter"/>
</dbReference>
<dbReference type="Proteomes" id="UP000053660">
    <property type="component" value="Unassembled WGS sequence"/>
</dbReference>
<evidence type="ECO:0000313" key="3">
    <source>
        <dbReference type="EMBL" id="KHJ93525.1"/>
    </source>
</evidence>
<protein>
    <recommendedName>
        <fullName evidence="2">SGNH domain-containing protein</fullName>
    </recommendedName>
</protein>
<name>A0A0B1TDS9_OESDE</name>
<dbReference type="GO" id="GO:0000271">
    <property type="term" value="P:polysaccharide biosynthetic process"/>
    <property type="evidence" value="ECO:0007669"/>
    <property type="project" value="TreeGrafter"/>
</dbReference>
<dbReference type="PANTHER" id="PTHR23028:SF53">
    <property type="entry name" value="ACYL_TRANSF_3 DOMAIN-CONTAINING PROTEIN"/>
    <property type="match status" value="1"/>
</dbReference>
<dbReference type="PANTHER" id="PTHR23028">
    <property type="entry name" value="ACETYLTRANSFERASE"/>
    <property type="match status" value="1"/>
</dbReference>
<sequence length="431" mass="49237">MKLLPDWIALACLKILGALSLLYHIKLPPSQAFNYVHTRLWQFVVGIYVHRSTLVTSSNTGSDAISTDKYADKRTYLYYLAGVFCTSFFVFLPLDSLIIRIISTFLTAGLILYYPHNEPLFTSSKYMGYLGNISYSLYLVHWPIFIFFKQNYIDDFVEQVLRLNELFTSADTYYLYYAKCAYRRGKFGAPWGWCDLPSKSSTPKRKILVIGNSYATNQGRLVYEMCRGSGVEVKIFTIPACEVLAKSTQYEHCTKSNERFLKVVHKYKPNVLFILVRYTDMTEIPESNSTTTIENVVKEASAILSTIAQDTSDHIFILDALPKPQISFMRLKSLAISSRKTIRPITLLNATSGVEIGRRRLAQVVSTCSKCSMIDYAPVFTFNGTFYFYEPDTDVAFMNGLYHFTSLGLHRLRPLFKDTCDSIGNFSKRLN</sequence>
<reference evidence="3 4" key="1">
    <citation type="submission" date="2014-03" db="EMBL/GenBank/DDBJ databases">
        <title>Draft genome of the hookworm Oesophagostomum dentatum.</title>
        <authorList>
            <person name="Mitreva M."/>
        </authorList>
    </citation>
    <scope>NUCLEOTIDE SEQUENCE [LARGE SCALE GENOMIC DNA]</scope>
    <source>
        <strain evidence="3 4">OD-Hann</strain>
    </source>
</reference>
<dbReference type="Pfam" id="PF19040">
    <property type="entry name" value="SGNH"/>
    <property type="match status" value="1"/>
</dbReference>